<dbReference type="Proteomes" id="UP001177021">
    <property type="component" value="Unassembled WGS sequence"/>
</dbReference>
<name>A0ACB0L8H2_TRIPR</name>
<gene>
    <name evidence="1" type="ORF">MILVUS5_LOCUS30633</name>
</gene>
<reference evidence="1" key="1">
    <citation type="submission" date="2023-10" db="EMBL/GenBank/DDBJ databases">
        <authorList>
            <person name="Rodriguez Cubillos JULIANA M."/>
            <person name="De Vega J."/>
        </authorList>
    </citation>
    <scope>NUCLEOTIDE SEQUENCE</scope>
</reference>
<proteinExistence type="predicted"/>
<comment type="caution">
    <text evidence="1">The sequence shown here is derived from an EMBL/GenBank/DDBJ whole genome shotgun (WGS) entry which is preliminary data.</text>
</comment>
<organism evidence="1 2">
    <name type="scientific">Trifolium pratense</name>
    <name type="common">Red clover</name>
    <dbReference type="NCBI Taxonomy" id="57577"/>
    <lineage>
        <taxon>Eukaryota</taxon>
        <taxon>Viridiplantae</taxon>
        <taxon>Streptophyta</taxon>
        <taxon>Embryophyta</taxon>
        <taxon>Tracheophyta</taxon>
        <taxon>Spermatophyta</taxon>
        <taxon>Magnoliopsida</taxon>
        <taxon>eudicotyledons</taxon>
        <taxon>Gunneridae</taxon>
        <taxon>Pentapetalae</taxon>
        <taxon>rosids</taxon>
        <taxon>fabids</taxon>
        <taxon>Fabales</taxon>
        <taxon>Fabaceae</taxon>
        <taxon>Papilionoideae</taxon>
        <taxon>50 kb inversion clade</taxon>
        <taxon>NPAAA clade</taxon>
        <taxon>Hologalegina</taxon>
        <taxon>IRL clade</taxon>
        <taxon>Trifolieae</taxon>
        <taxon>Trifolium</taxon>
    </lineage>
</organism>
<accession>A0ACB0L8H2</accession>
<sequence>MPIFHCFLKISLLVSSSTNLNYSFSIIQILKMDGSTGCGSVDKCLSNYNLGKTLCFWTFGRVKFAEHVLSGDKVSIYIINRRWTLDKTMEEKVRREINTLRLLRHPHIIQVYEVVETTTHIYVIMEYLESGDLFDYIIVKGMLQEDEARKFFQQIISGVEYCHNNMVAHRDLRPENIFLDSKFNIKIADFSLSKTMQYGQLLKTSCGSANYAAPEVISGKLYAGSKVDVWSCGVLLYAFLCGRLPFDEENIPKLYINIKGGVYNIPSYLSPGARDLISKLLEVDPMKRITILEIHQHPWFKISLPHYLALPPPPEKVQQSKKDELWLDNPGRKNVLFYLLSRVSWLLPRKLVNIFFRCLDEDFCTSTWFCSKKDTNSLEVKKVLKGDDDSEMMTTTA</sequence>
<protein>
    <submittedName>
        <fullName evidence="1">Uncharacterized protein</fullName>
    </submittedName>
</protein>
<keyword evidence="2" id="KW-1185">Reference proteome</keyword>
<evidence type="ECO:0000313" key="1">
    <source>
        <dbReference type="EMBL" id="CAJ2665719.1"/>
    </source>
</evidence>
<dbReference type="EMBL" id="CASHSV030000513">
    <property type="protein sequence ID" value="CAJ2665719.1"/>
    <property type="molecule type" value="Genomic_DNA"/>
</dbReference>
<evidence type="ECO:0000313" key="2">
    <source>
        <dbReference type="Proteomes" id="UP001177021"/>
    </source>
</evidence>